<organism evidence="1">
    <name type="scientific">Schistosoma japonicum</name>
    <name type="common">Blood fluke</name>
    <dbReference type="NCBI Taxonomy" id="6182"/>
    <lineage>
        <taxon>Eukaryota</taxon>
        <taxon>Metazoa</taxon>
        <taxon>Spiralia</taxon>
        <taxon>Lophotrochozoa</taxon>
        <taxon>Platyhelminthes</taxon>
        <taxon>Trematoda</taxon>
        <taxon>Digenea</taxon>
        <taxon>Strigeidida</taxon>
        <taxon>Schistosomatoidea</taxon>
        <taxon>Schistosomatidae</taxon>
        <taxon>Schistosoma</taxon>
    </lineage>
</organism>
<protein>
    <submittedName>
        <fullName evidence="1">Uncharacterized protein</fullName>
    </submittedName>
</protein>
<dbReference type="AlphaFoldDB" id="Q5C503"/>
<name>Q5C503_SCHJA</name>
<accession>Q5C503</accession>
<sequence>MNMKVNCKRHRLLNKDFVNAIEPIQGLFMKLTRAKSDNDFDQISHVLKSVGPNAIDLEIRLLIPSVEVETTCFNYYQTIELHDHLSSLYDKLHGFLRFIINRNVTATI</sequence>
<proteinExistence type="evidence at transcript level"/>
<dbReference type="EMBL" id="AY809382">
    <property type="protein sequence ID" value="AAX25271.1"/>
    <property type="molecule type" value="mRNA"/>
</dbReference>
<reference evidence="1" key="1">
    <citation type="submission" date="2005-03" db="EMBL/GenBank/DDBJ databases">
        <authorList>
            <person name="Han Z."/>
        </authorList>
    </citation>
    <scope>NUCLEOTIDE SEQUENCE</scope>
</reference>
<evidence type="ECO:0000313" key="1">
    <source>
        <dbReference type="EMBL" id="AAX25271.1"/>
    </source>
</evidence>
<reference evidence="1" key="2">
    <citation type="journal article" date="2006" name="PLoS Pathog.">
        <title>New perspectives on host-parasite interplay by comparative transcriptomic and proteomic analyses of Schistosoma japonicum.</title>
        <authorList>
            <person name="Liu F."/>
            <person name="Lu J."/>
            <person name="Hu W."/>
            <person name="Wang S.Y."/>
            <person name="Cui S.J."/>
            <person name="Chi M."/>
            <person name="Yan Q."/>
            <person name="Wang X.R."/>
            <person name="Song H.D."/>
            <person name="Xu X.N."/>
            <person name="Wang J.J."/>
            <person name="Zhang X.L."/>
            <person name="Zhang X."/>
            <person name="Wang Z.Q."/>
            <person name="Xue C.L."/>
            <person name="Brindley P.J."/>
            <person name="McManus D.P."/>
            <person name="Yang P.Y."/>
            <person name="Feng Z."/>
            <person name="Chen Z."/>
            <person name="Han Z.G."/>
        </authorList>
    </citation>
    <scope>NUCLEOTIDE SEQUENCE</scope>
</reference>